<evidence type="ECO:0000256" key="7">
    <source>
        <dbReference type="ARBA" id="ARBA00022989"/>
    </source>
</evidence>
<dbReference type="OrthoDB" id="410058at2759"/>
<keyword evidence="10" id="KW-0326">Glycosidase</keyword>
<dbReference type="EMBL" id="GL541644">
    <property type="protein sequence ID" value="KDE09450.1"/>
    <property type="molecule type" value="Genomic_DNA"/>
</dbReference>
<dbReference type="AlphaFoldDB" id="U5GYU1"/>
<dbReference type="EC" id="3.2.1.106" evidence="11"/>
<evidence type="ECO:0000313" key="13">
    <source>
        <dbReference type="EMBL" id="KDE09450.1"/>
    </source>
</evidence>
<dbReference type="OMA" id="KGAIWIN"/>
<evidence type="ECO:0000256" key="4">
    <source>
        <dbReference type="ARBA" id="ARBA00022801"/>
    </source>
</evidence>
<dbReference type="HOGENOM" id="CLU_007380_0_0_1"/>
<dbReference type="EMBL" id="AEIJ01000029">
    <property type="status" value="NOT_ANNOTATED_CDS"/>
    <property type="molecule type" value="Genomic_DNA"/>
</dbReference>
<reference evidence="14" key="4">
    <citation type="submission" date="2015-06" db="UniProtKB">
        <authorList>
            <consortium name="EnsemblFungi"/>
        </authorList>
    </citation>
    <scope>IDENTIFICATION</scope>
</reference>
<gene>
    <name evidence="13" type="ORF">MVLG_00352</name>
</gene>
<evidence type="ECO:0000256" key="9">
    <source>
        <dbReference type="ARBA" id="ARBA00023180"/>
    </source>
</evidence>
<evidence type="ECO:0000256" key="1">
    <source>
        <dbReference type="ARBA" id="ARBA00004648"/>
    </source>
</evidence>
<evidence type="ECO:0000313" key="15">
    <source>
        <dbReference type="Proteomes" id="UP000017200"/>
    </source>
</evidence>
<dbReference type="GO" id="GO:0009311">
    <property type="term" value="P:oligosaccharide metabolic process"/>
    <property type="evidence" value="ECO:0007669"/>
    <property type="project" value="InterPro"/>
</dbReference>
<feature type="domain" description="Glycosyl hydrolase family 63 C-terminal" evidence="12">
    <location>
        <begin position="54"/>
        <end position="259"/>
    </location>
</feature>
<name>U5GYU1_USTV1</name>
<keyword evidence="9" id="KW-0325">Glycoprotein</keyword>
<keyword evidence="3" id="KW-0812">Transmembrane</keyword>
<dbReference type="EnsemblFungi" id="MVLG_00352T0">
    <property type="protein sequence ID" value="MVLG_00352T0"/>
    <property type="gene ID" value="MVLG_00352"/>
</dbReference>
<reference evidence="15" key="1">
    <citation type="submission" date="2010-11" db="EMBL/GenBank/DDBJ databases">
        <title>The genome sequence of Microbotryum violaceum strain p1A1 Lamole.</title>
        <authorList>
            <person name="Cuomo C."/>
            <person name="Perlin M."/>
            <person name="Young S.K."/>
            <person name="Zeng Q."/>
            <person name="Gargeya S."/>
            <person name="Alvarado L."/>
            <person name="Berlin A."/>
            <person name="Chapman S.B."/>
            <person name="Chen Z."/>
            <person name="Freedman E."/>
            <person name="Gellesch M."/>
            <person name="Goldberg J."/>
            <person name="Griggs A."/>
            <person name="Gujja S."/>
            <person name="Heilman E."/>
            <person name="Heiman D."/>
            <person name="Howarth C."/>
            <person name="Mehta T."/>
            <person name="Neiman D."/>
            <person name="Pearson M."/>
            <person name="Roberts A."/>
            <person name="Saif S."/>
            <person name="Shea T."/>
            <person name="Shenoy N."/>
            <person name="Sisk P."/>
            <person name="Stolte C."/>
            <person name="Sykes S."/>
            <person name="White J."/>
            <person name="Yandava C."/>
            <person name="Haas B."/>
            <person name="Nusbaum C."/>
            <person name="Birren B."/>
        </authorList>
    </citation>
    <scope>NUCLEOTIDE SEQUENCE [LARGE SCALE GENOMIC DNA]</scope>
    <source>
        <strain evidence="15">p1A1 Lamole</strain>
    </source>
</reference>
<keyword evidence="5" id="KW-0256">Endoplasmic reticulum</keyword>
<evidence type="ECO:0000256" key="6">
    <source>
        <dbReference type="ARBA" id="ARBA00022968"/>
    </source>
</evidence>
<dbReference type="GO" id="GO:0004573">
    <property type="term" value="F:Glc3Man9GlcNAc2 oligosaccharide glucosidase activity"/>
    <property type="evidence" value="ECO:0007669"/>
    <property type="project" value="UniProtKB-EC"/>
</dbReference>
<dbReference type="Gene3D" id="1.50.10.10">
    <property type="match status" value="1"/>
</dbReference>
<dbReference type="InterPro" id="IPR004888">
    <property type="entry name" value="Glycoside_hydrolase_63"/>
</dbReference>
<dbReference type="Pfam" id="PF03200">
    <property type="entry name" value="Glyco_hydro_63"/>
    <property type="match status" value="2"/>
</dbReference>
<dbReference type="InterPro" id="IPR008928">
    <property type="entry name" value="6-hairpin_glycosidase_sf"/>
</dbReference>
<reference evidence="13" key="2">
    <citation type="submission" date="2010-11" db="EMBL/GenBank/DDBJ databases">
        <authorList>
            <consortium name="The Broad Institute Genome Sequencing Platform"/>
            <person name="Earl A."/>
            <person name="Ward D."/>
            <person name="Feldgarden M."/>
            <person name="Gevers D."/>
            <person name="Butler R."/>
            <person name="Young S.K."/>
            <person name="Zeng Q."/>
            <person name="Gargeya S."/>
            <person name="Fitzgerald M."/>
            <person name="Haas B."/>
            <person name="Abouelleil A."/>
            <person name="Alvarado L."/>
            <person name="Arachchi H.M."/>
            <person name="Berlin A."/>
            <person name="Brown A."/>
            <person name="Chapman S.B."/>
            <person name="Chen Z."/>
            <person name="Dunbar C."/>
            <person name="Freedman E."/>
            <person name="Gearin G."/>
            <person name="Gellesch M."/>
            <person name="Goldberg J."/>
            <person name="Griggs A."/>
            <person name="Gujja S."/>
            <person name="Heilman E."/>
            <person name="Heiman D."/>
            <person name="Howarth C."/>
            <person name="Larson L."/>
            <person name="Lui A."/>
            <person name="MacDonald P.J.P."/>
            <person name="Mehta T."/>
            <person name="Montmayeur A."/>
            <person name="Murphy C."/>
            <person name="Neiman D."/>
            <person name="Pearson M."/>
            <person name="Priest M."/>
            <person name="Roberts A."/>
            <person name="Saif S."/>
            <person name="Shea T."/>
            <person name="Shenoy N."/>
            <person name="Sisk P."/>
            <person name="Stolte C."/>
            <person name="Sykes S."/>
            <person name="White J."/>
            <person name="Yandava C."/>
            <person name="Wortman J."/>
            <person name="Nusbaum C."/>
            <person name="Birren B."/>
        </authorList>
    </citation>
    <scope>NUCLEOTIDE SEQUENCE</scope>
    <source>
        <strain evidence="13">P1A1 Lamole</strain>
    </source>
</reference>
<evidence type="ECO:0000313" key="14">
    <source>
        <dbReference type="EnsemblFungi" id="MVLG_00352T0"/>
    </source>
</evidence>
<evidence type="ECO:0000256" key="11">
    <source>
        <dbReference type="ARBA" id="ARBA00038888"/>
    </source>
</evidence>
<proteinExistence type="inferred from homology"/>
<evidence type="ECO:0000256" key="10">
    <source>
        <dbReference type="ARBA" id="ARBA00023295"/>
    </source>
</evidence>
<protein>
    <recommendedName>
        <fullName evidence="11">mannosyl-oligosaccharide glucosidase</fullName>
        <ecNumber evidence="11">3.2.1.106</ecNumber>
    </recommendedName>
</protein>
<organism evidence="13">
    <name type="scientific">Microbotryum lychnidis-dioicae (strain p1A1 Lamole / MvSl-1064)</name>
    <name type="common">Anther smut fungus</name>
    <dbReference type="NCBI Taxonomy" id="683840"/>
    <lineage>
        <taxon>Eukaryota</taxon>
        <taxon>Fungi</taxon>
        <taxon>Dikarya</taxon>
        <taxon>Basidiomycota</taxon>
        <taxon>Pucciniomycotina</taxon>
        <taxon>Microbotryomycetes</taxon>
        <taxon>Microbotryales</taxon>
        <taxon>Microbotryaceae</taxon>
        <taxon>Microbotryum</taxon>
    </lineage>
</organism>
<evidence type="ECO:0000256" key="8">
    <source>
        <dbReference type="ARBA" id="ARBA00023136"/>
    </source>
</evidence>
<accession>U5GYU1</accession>
<evidence type="ECO:0000259" key="12">
    <source>
        <dbReference type="Pfam" id="PF03200"/>
    </source>
</evidence>
<dbReference type="InterPro" id="IPR012341">
    <property type="entry name" value="6hp_glycosidase-like_sf"/>
</dbReference>
<reference evidence="13 15" key="3">
    <citation type="journal article" date="2015" name="BMC Genomics">
        <title>Sex and parasites: genomic and transcriptomic analysis of Microbotryum lychnidis-dioicae, the biotrophic and plant-castrating anther smut fungus.</title>
        <authorList>
            <person name="Perlin M.H."/>
            <person name="Amselem J."/>
            <person name="Fontanillas E."/>
            <person name="Toh S.S."/>
            <person name="Chen Z."/>
            <person name="Goldberg J."/>
            <person name="Duplessis S."/>
            <person name="Henrissat B."/>
            <person name="Young S."/>
            <person name="Zeng Q."/>
            <person name="Aguileta G."/>
            <person name="Petit E."/>
            <person name="Badouin H."/>
            <person name="Andrews J."/>
            <person name="Razeeq D."/>
            <person name="Gabaldon T."/>
            <person name="Quesneville H."/>
            <person name="Giraud T."/>
            <person name="Hood M.E."/>
            <person name="Schultz D.J."/>
            <person name="Cuomo C.A."/>
        </authorList>
    </citation>
    <scope>NUCLEOTIDE SEQUENCE [LARGE SCALE GENOMIC DNA]</scope>
    <source>
        <strain evidence="15">p1A1 Lamole</strain>
        <strain evidence="13">P1A1 Lamole</strain>
    </source>
</reference>
<sequence>MAVRTALQLVQRSASTSSSDDMKRTRSFLTSIYPKLKSHYEWFRRTQRGQISGMATFAESMKELAGACGEGEDRARFEKEFEDVKGNIDDFHWSEEHQLYLDTTVDSRNISEFVVVRGYVCLFPLLLSLIPVDSPKLVATLEFMRDPQYLWCDYGLRSLTPGEKYYGKDEDYWRGPIWIPICYMALKALFTTYATTPGPYQGRAQKVYIELRQNLSKNMYREYKRTGFVFEQYNDKTGKGQRSYPFTGWSSLIVLIMAEQY</sequence>
<keyword evidence="8" id="KW-0472">Membrane</keyword>
<dbReference type="InterPro" id="IPR031335">
    <property type="entry name" value="Glyco_hydro_63_C"/>
</dbReference>
<comment type="similarity">
    <text evidence="2">Belongs to the glycosyl hydrolase 63 family.</text>
</comment>
<dbReference type="GO" id="GO:0005789">
    <property type="term" value="C:endoplasmic reticulum membrane"/>
    <property type="evidence" value="ECO:0007669"/>
    <property type="project" value="UniProtKB-SubCell"/>
</dbReference>
<dbReference type="GO" id="GO:0006487">
    <property type="term" value="P:protein N-linked glycosylation"/>
    <property type="evidence" value="ECO:0007669"/>
    <property type="project" value="TreeGrafter"/>
</dbReference>
<dbReference type="Proteomes" id="UP000017200">
    <property type="component" value="Unassembled WGS sequence"/>
</dbReference>
<comment type="subcellular location">
    <subcellularLocation>
        <location evidence="1">Endoplasmic reticulum membrane</location>
        <topology evidence="1">Single-pass type II membrane protein</topology>
    </subcellularLocation>
</comment>
<keyword evidence="6" id="KW-0735">Signal-anchor</keyword>
<dbReference type="PANTHER" id="PTHR10412">
    <property type="entry name" value="MANNOSYL-OLIGOSACCHARIDE GLUCOSIDASE"/>
    <property type="match status" value="1"/>
</dbReference>
<dbReference type="STRING" id="683840.U5GYU1"/>
<evidence type="ECO:0000256" key="5">
    <source>
        <dbReference type="ARBA" id="ARBA00022824"/>
    </source>
</evidence>
<feature type="domain" description="Glycosyl hydrolase family 63 C-terminal" evidence="12">
    <location>
        <begin position="9"/>
        <end position="52"/>
    </location>
</feature>
<evidence type="ECO:0000256" key="2">
    <source>
        <dbReference type="ARBA" id="ARBA00010833"/>
    </source>
</evidence>
<dbReference type="PANTHER" id="PTHR10412:SF11">
    <property type="entry name" value="MANNOSYL-OLIGOSACCHARIDE GLUCOSIDASE"/>
    <property type="match status" value="1"/>
</dbReference>
<dbReference type="SUPFAM" id="SSF48208">
    <property type="entry name" value="Six-hairpin glycosidases"/>
    <property type="match status" value="1"/>
</dbReference>
<keyword evidence="4" id="KW-0378">Hydrolase</keyword>
<keyword evidence="15" id="KW-1185">Reference proteome</keyword>
<dbReference type="InParanoid" id="U5GYU1"/>
<keyword evidence="7" id="KW-1133">Transmembrane helix</keyword>
<evidence type="ECO:0000256" key="3">
    <source>
        <dbReference type="ARBA" id="ARBA00022692"/>
    </source>
</evidence>